<protein>
    <submittedName>
        <fullName evidence="1">Uncharacterized protein</fullName>
    </submittedName>
</protein>
<evidence type="ECO:0000313" key="1">
    <source>
        <dbReference type="EMBL" id="PSJ55761.1"/>
    </source>
</evidence>
<reference evidence="1 2" key="1">
    <citation type="submission" date="2018-03" db="EMBL/GenBank/DDBJ databases">
        <title>The draft genome of Mesorhizobium soli JCM 19897.</title>
        <authorList>
            <person name="Li L."/>
            <person name="Liu L."/>
            <person name="Liang L."/>
            <person name="Wang T."/>
            <person name="Zhang X."/>
        </authorList>
    </citation>
    <scope>NUCLEOTIDE SEQUENCE [LARGE SCALE GENOMIC DNA]</scope>
    <source>
        <strain evidence="1 2">JCM 19897</strain>
    </source>
</reference>
<organism evidence="1 2">
    <name type="scientific">Pseudaminobacter soli</name>
    <name type="common">ex Li et al. 2025</name>
    <dbReference type="NCBI Taxonomy" id="1295366"/>
    <lineage>
        <taxon>Bacteria</taxon>
        <taxon>Pseudomonadati</taxon>
        <taxon>Pseudomonadota</taxon>
        <taxon>Alphaproteobacteria</taxon>
        <taxon>Hyphomicrobiales</taxon>
        <taxon>Phyllobacteriaceae</taxon>
        <taxon>Pseudaminobacter</taxon>
    </lineage>
</organism>
<name>A0A2P7RZX3_9HYPH</name>
<accession>A0A2P7RZX3</accession>
<proteinExistence type="predicted"/>
<dbReference type="Pfam" id="PF20039">
    <property type="entry name" value="DUF6441"/>
    <property type="match status" value="1"/>
</dbReference>
<dbReference type="EMBL" id="PXYL01000022">
    <property type="protein sequence ID" value="PSJ55761.1"/>
    <property type="molecule type" value="Genomic_DNA"/>
</dbReference>
<dbReference type="InterPro" id="IPR045622">
    <property type="entry name" value="DUF6441"/>
</dbReference>
<sequence length="222" mass="24290">MARVRYIYTPDELRAALIEIDRPIAVAAKGAMLEFADNVKREARADIARAGFGKRWQNAFRVDVYPQGSKRVSSKAAALIYHKIPYADVFEAGATIRGKSKLWIPLSSTPKKVGSKRMTPKLYTQAFGPLVTMNIRGKTFLGGKVSLSKAQAKSGQVGKVTTARLRKGGQKSNSGATPTRTVPLFIGVDSVSIKKRFSIRQITGRAAGRLAELYAKHLLIKD</sequence>
<comment type="caution">
    <text evidence="1">The sequence shown here is derived from an EMBL/GenBank/DDBJ whole genome shotgun (WGS) entry which is preliminary data.</text>
</comment>
<gene>
    <name evidence="1" type="ORF">C7I85_26075</name>
</gene>
<keyword evidence="2" id="KW-1185">Reference proteome</keyword>
<evidence type="ECO:0000313" key="2">
    <source>
        <dbReference type="Proteomes" id="UP000240653"/>
    </source>
</evidence>
<dbReference type="AlphaFoldDB" id="A0A2P7RZX3"/>
<dbReference type="Proteomes" id="UP000240653">
    <property type="component" value="Unassembled WGS sequence"/>
</dbReference>